<comment type="caution">
    <text evidence="7">The sequence shown here is derived from an EMBL/GenBank/DDBJ whole genome shotgun (WGS) entry which is preliminary data.</text>
</comment>
<dbReference type="GO" id="GO:0050660">
    <property type="term" value="F:flavin adenine dinucleotide binding"/>
    <property type="evidence" value="ECO:0007669"/>
    <property type="project" value="InterPro"/>
</dbReference>
<dbReference type="InterPro" id="IPR016169">
    <property type="entry name" value="FAD-bd_PCMH_sub2"/>
</dbReference>
<proteinExistence type="inferred from homology"/>
<reference evidence="7 8" key="1">
    <citation type="journal article" date="2018" name="Nat. Biotechnol.">
        <title>A standardized bacterial taxonomy based on genome phylogeny substantially revises the tree of life.</title>
        <authorList>
            <person name="Parks D.H."/>
            <person name="Chuvochina M."/>
            <person name="Waite D.W."/>
            <person name="Rinke C."/>
            <person name="Skarshewski A."/>
            <person name="Chaumeil P.A."/>
            <person name="Hugenholtz P."/>
        </authorList>
    </citation>
    <scope>NUCLEOTIDE SEQUENCE [LARGE SCALE GENOMIC DNA]</scope>
    <source>
        <strain evidence="7">UBA9169</strain>
    </source>
</reference>
<evidence type="ECO:0000256" key="2">
    <source>
        <dbReference type="ARBA" id="ARBA00006337"/>
    </source>
</evidence>
<dbReference type="Proteomes" id="UP000264719">
    <property type="component" value="Unassembled WGS sequence"/>
</dbReference>
<dbReference type="AlphaFoldDB" id="A0A348W729"/>
<evidence type="ECO:0000256" key="3">
    <source>
        <dbReference type="ARBA" id="ARBA00022475"/>
    </source>
</evidence>
<feature type="non-terminal residue" evidence="7">
    <location>
        <position position="1"/>
    </location>
</feature>
<keyword evidence="4" id="KW-0677">Repeat</keyword>
<evidence type="ECO:0000256" key="4">
    <source>
        <dbReference type="ARBA" id="ARBA00022737"/>
    </source>
</evidence>
<dbReference type="SUPFAM" id="SSF56176">
    <property type="entry name" value="FAD-binding/transporter-associated domain-like"/>
    <property type="match status" value="1"/>
</dbReference>
<dbReference type="SMART" id="SM01091">
    <property type="entry name" value="CorC_HlyC"/>
    <property type="match status" value="1"/>
</dbReference>
<keyword evidence="5" id="KW-0129">CBS domain</keyword>
<dbReference type="PANTHER" id="PTHR22777:SF32">
    <property type="entry name" value="UPF0053 INNER MEMBRANE PROTEIN YFJD"/>
    <property type="match status" value="1"/>
</dbReference>
<evidence type="ECO:0000259" key="6">
    <source>
        <dbReference type="SMART" id="SM01091"/>
    </source>
</evidence>
<comment type="similarity">
    <text evidence="2">Belongs to the UPF0053 family.</text>
</comment>
<evidence type="ECO:0000313" key="7">
    <source>
        <dbReference type="EMBL" id="HAR50341.1"/>
    </source>
</evidence>
<name>A0A348W729_9RHOB</name>
<dbReference type="GO" id="GO:0005886">
    <property type="term" value="C:plasma membrane"/>
    <property type="evidence" value="ECO:0007669"/>
    <property type="project" value="UniProtKB-SubCell"/>
</dbReference>
<dbReference type="Gene3D" id="3.30.465.10">
    <property type="match status" value="1"/>
</dbReference>
<dbReference type="InterPro" id="IPR036318">
    <property type="entry name" value="FAD-bd_PCMH-like_sf"/>
</dbReference>
<keyword evidence="3" id="KW-0472">Membrane</keyword>
<organism evidence="7 8">
    <name type="scientific">Roseovarius nubinhibens</name>
    <dbReference type="NCBI Taxonomy" id="314263"/>
    <lineage>
        <taxon>Bacteria</taxon>
        <taxon>Pseudomonadati</taxon>
        <taxon>Pseudomonadota</taxon>
        <taxon>Alphaproteobacteria</taxon>
        <taxon>Rhodobacterales</taxon>
        <taxon>Roseobacteraceae</taxon>
        <taxon>Roseovarius</taxon>
    </lineage>
</organism>
<accession>A0A348W729</accession>
<evidence type="ECO:0000313" key="8">
    <source>
        <dbReference type="Proteomes" id="UP000264719"/>
    </source>
</evidence>
<dbReference type="InterPro" id="IPR005170">
    <property type="entry name" value="Transptr-assoc_dom"/>
</dbReference>
<evidence type="ECO:0000256" key="1">
    <source>
        <dbReference type="ARBA" id="ARBA00004651"/>
    </source>
</evidence>
<evidence type="ECO:0000256" key="5">
    <source>
        <dbReference type="ARBA" id="ARBA00023122"/>
    </source>
</evidence>
<sequence length="99" mass="11471">LEEIVGEITDEFDKEEDEMILRSEDNSLIVEGAMTIRDLNRATDWSLPDDAANTVAGLVIHEAQMIPKEKQVFIFHGFRFEVLERQDNRLTRLKIRKLG</sequence>
<keyword evidence="3" id="KW-1003">Cell membrane</keyword>
<gene>
    <name evidence="7" type="ORF">DCS45_00505</name>
</gene>
<dbReference type="PANTHER" id="PTHR22777">
    <property type="entry name" value="HEMOLYSIN-RELATED"/>
    <property type="match status" value="1"/>
</dbReference>
<dbReference type="Pfam" id="PF03471">
    <property type="entry name" value="CorC_HlyC"/>
    <property type="match status" value="1"/>
</dbReference>
<dbReference type="EMBL" id="DMVW01000010">
    <property type="protein sequence ID" value="HAR50341.1"/>
    <property type="molecule type" value="Genomic_DNA"/>
</dbReference>
<protein>
    <recommendedName>
        <fullName evidence="6">Transporter-associated domain-containing protein</fullName>
    </recommendedName>
</protein>
<feature type="domain" description="Transporter-associated" evidence="6">
    <location>
        <begin position="21"/>
        <end position="99"/>
    </location>
</feature>
<comment type="subcellular location">
    <subcellularLocation>
        <location evidence="1">Cell membrane</location>
        <topology evidence="1">Multi-pass membrane protein</topology>
    </subcellularLocation>
</comment>